<organism evidence="2 3">
    <name type="scientific">Thermospira aquatica</name>
    <dbReference type="NCBI Taxonomy" id="2828656"/>
    <lineage>
        <taxon>Bacteria</taxon>
        <taxon>Pseudomonadati</taxon>
        <taxon>Spirochaetota</taxon>
        <taxon>Spirochaetia</taxon>
        <taxon>Brevinematales</taxon>
        <taxon>Thermospiraceae</taxon>
        <taxon>Thermospira</taxon>
    </lineage>
</organism>
<name>A0AAX3BEC4_9SPIR</name>
<evidence type="ECO:0000256" key="1">
    <source>
        <dbReference type="SAM" id="Phobius"/>
    </source>
</evidence>
<dbReference type="Proteomes" id="UP001056539">
    <property type="component" value="Chromosome"/>
</dbReference>
<proteinExistence type="predicted"/>
<keyword evidence="1" id="KW-0812">Transmembrane</keyword>
<dbReference type="AlphaFoldDB" id="A0AAX3BEC4"/>
<keyword evidence="1" id="KW-0472">Membrane</keyword>
<sequence length="64" mass="6763">MNSSVMVLIGGAVVGVLFLIVLLMGLRILPGGLVWHKRLGILTMILAVLHAIGGILNFLGLLPF</sequence>
<dbReference type="RefSeq" id="WP_271435534.1">
    <property type="nucleotide sequence ID" value="NZ_CP073355.1"/>
</dbReference>
<reference evidence="2" key="1">
    <citation type="submission" date="2021-04" db="EMBL/GenBank/DDBJ databases">
        <authorList>
            <person name="Postec A."/>
        </authorList>
    </citation>
    <scope>NUCLEOTIDE SEQUENCE</scope>
    <source>
        <strain evidence="2">F1F22</strain>
    </source>
</reference>
<evidence type="ECO:0000313" key="3">
    <source>
        <dbReference type="Proteomes" id="UP001056539"/>
    </source>
</evidence>
<accession>A0AAX3BEC4</accession>
<keyword evidence="3" id="KW-1185">Reference proteome</keyword>
<dbReference type="EMBL" id="CP073355">
    <property type="protein sequence ID" value="URA10404.1"/>
    <property type="molecule type" value="Genomic_DNA"/>
</dbReference>
<reference evidence="2" key="2">
    <citation type="submission" date="2022-06" db="EMBL/GenBank/DDBJ databases">
        <title>Thermospira aquatica gen. nov., sp. nov.</title>
        <authorList>
            <person name="Ben Ali Gam Z."/>
            <person name="Labat M."/>
        </authorList>
    </citation>
    <scope>NUCLEOTIDE SEQUENCE</scope>
    <source>
        <strain evidence="2">F1F22</strain>
    </source>
</reference>
<evidence type="ECO:0000313" key="2">
    <source>
        <dbReference type="EMBL" id="URA10404.1"/>
    </source>
</evidence>
<feature type="transmembrane region" description="Helical" evidence="1">
    <location>
        <begin position="41"/>
        <end position="62"/>
    </location>
</feature>
<protein>
    <submittedName>
        <fullName evidence="2">Uncharacterized protein</fullName>
    </submittedName>
</protein>
<gene>
    <name evidence="2" type="ORF">KDW03_00955</name>
</gene>
<keyword evidence="1" id="KW-1133">Transmembrane helix</keyword>
<dbReference type="KEGG" id="taqu:KDW03_00955"/>
<feature type="transmembrane region" description="Helical" evidence="1">
    <location>
        <begin position="6"/>
        <end position="29"/>
    </location>
</feature>